<dbReference type="Pfam" id="PF13858">
    <property type="entry name" value="DUF4199"/>
    <property type="match status" value="1"/>
</dbReference>
<keyword evidence="1" id="KW-0812">Transmembrane</keyword>
<evidence type="ECO:0000313" key="2">
    <source>
        <dbReference type="EMBL" id="RAU81995.1"/>
    </source>
</evidence>
<name>A0A364RCL6_9BACT</name>
<comment type="caution">
    <text evidence="2">The sequence shown here is derived from an EMBL/GenBank/DDBJ whole genome shotgun (WGS) entry which is preliminary data.</text>
</comment>
<evidence type="ECO:0008006" key="4">
    <source>
        <dbReference type="Google" id="ProtNLM"/>
    </source>
</evidence>
<reference evidence="2 3" key="2">
    <citation type="submission" date="2018-07" db="EMBL/GenBank/DDBJ databases">
        <title>Pontibacter sp. 2b14 genomic sequence and assembly.</title>
        <authorList>
            <person name="Du Z.-J."/>
        </authorList>
    </citation>
    <scope>NUCLEOTIDE SEQUENCE [LARGE SCALE GENOMIC DNA]</scope>
    <source>
        <strain evidence="2 3">2b14</strain>
    </source>
</reference>
<gene>
    <name evidence="2" type="ORF">DP923_15055</name>
</gene>
<organism evidence="2 3">
    <name type="scientific">Pontibacter arcticus</name>
    <dbReference type="NCBI Taxonomy" id="2080288"/>
    <lineage>
        <taxon>Bacteria</taxon>
        <taxon>Pseudomonadati</taxon>
        <taxon>Bacteroidota</taxon>
        <taxon>Cytophagia</taxon>
        <taxon>Cytophagales</taxon>
        <taxon>Hymenobacteraceae</taxon>
        <taxon>Pontibacter</taxon>
    </lineage>
</organism>
<proteinExistence type="predicted"/>
<keyword evidence="1" id="KW-0472">Membrane</keyword>
<accession>A0A364RCL6</accession>
<protein>
    <recommendedName>
        <fullName evidence="4">DUF4199 domain-containing protein</fullName>
    </recommendedName>
</protein>
<feature type="transmembrane region" description="Helical" evidence="1">
    <location>
        <begin position="32"/>
        <end position="50"/>
    </location>
</feature>
<evidence type="ECO:0000313" key="3">
    <source>
        <dbReference type="Proteomes" id="UP000251692"/>
    </source>
</evidence>
<feature type="transmembrane region" description="Helical" evidence="1">
    <location>
        <begin position="7"/>
        <end position="26"/>
    </location>
</feature>
<evidence type="ECO:0000256" key="1">
    <source>
        <dbReference type="SAM" id="Phobius"/>
    </source>
</evidence>
<dbReference type="RefSeq" id="WP_112306672.1">
    <property type="nucleotide sequence ID" value="NZ_QMDV01000004.1"/>
</dbReference>
<keyword evidence="1" id="KW-1133">Transmembrane helix</keyword>
<dbReference type="OrthoDB" id="979246at2"/>
<dbReference type="AlphaFoldDB" id="A0A364RCL6"/>
<dbReference type="InterPro" id="IPR025250">
    <property type="entry name" value="DUF4199"/>
</dbReference>
<dbReference type="Proteomes" id="UP000251692">
    <property type="component" value="Unassembled WGS sequence"/>
</dbReference>
<sequence>MEKIGLKYGVLTAAGLILYFLLMKLIGLSHIVELRFFNGLILAAGIILSIRTFKKVNNQKIGYFQGLGAGLITAVIATVLFAAFMLVLLKTGNNDLLQVLAADKYFGDQIEHTPGIVVFSVLLLEGIFSGAMISFIAMQYFKQRSYKVPNSP</sequence>
<reference evidence="2 3" key="1">
    <citation type="submission" date="2018-06" db="EMBL/GenBank/DDBJ databases">
        <authorList>
            <person name="Liu Z.-W."/>
        </authorList>
    </citation>
    <scope>NUCLEOTIDE SEQUENCE [LARGE SCALE GENOMIC DNA]</scope>
    <source>
        <strain evidence="2 3">2b14</strain>
    </source>
</reference>
<dbReference type="EMBL" id="QMDV01000004">
    <property type="protein sequence ID" value="RAU81995.1"/>
    <property type="molecule type" value="Genomic_DNA"/>
</dbReference>
<feature type="transmembrane region" description="Helical" evidence="1">
    <location>
        <begin position="62"/>
        <end position="89"/>
    </location>
</feature>
<feature type="transmembrane region" description="Helical" evidence="1">
    <location>
        <begin position="116"/>
        <end position="137"/>
    </location>
</feature>
<keyword evidence="3" id="KW-1185">Reference proteome</keyword>